<dbReference type="AlphaFoldDB" id="A0A9N8DNZ6"/>
<feature type="compositionally biased region" description="Polar residues" evidence="1">
    <location>
        <begin position="9"/>
        <end position="41"/>
    </location>
</feature>
<feature type="region of interest" description="Disordered" evidence="1">
    <location>
        <begin position="1"/>
        <end position="67"/>
    </location>
</feature>
<comment type="caution">
    <text evidence="2">The sequence shown here is derived from an EMBL/GenBank/DDBJ whole genome shotgun (WGS) entry which is preliminary data.</text>
</comment>
<proteinExistence type="predicted"/>
<evidence type="ECO:0000313" key="3">
    <source>
        <dbReference type="Proteomes" id="UP001153069"/>
    </source>
</evidence>
<feature type="compositionally biased region" description="Low complexity" evidence="1">
    <location>
        <begin position="50"/>
        <end position="65"/>
    </location>
</feature>
<accession>A0A9N8DNZ6</accession>
<protein>
    <submittedName>
        <fullName evidence="2">Uncharacterized protein</fullName>
    </submittedName>
</protein>
<keyword evidence="3" id="KW-1185">Reference proteome</keyword>
<dbReference type="PROSITE" id="PS50096">
    <property type="entry name" value="IQ"/>
    <property type="match status" value="1"/>
</dbReference>
<evidence type="ECO:0000313" key="2">
    <source>
        <dbReference type="EMBL" id="CAB9506107.1"/>
    </source>
</evidence>
<evidence type="ECO:0000256" key="1">
    <source>
        <dbReference type="SAM" id="MobiDB-lite"/>
    </source>
</evidence>
<gene>
    <name evidence="2" type="ORF">SEMRO_254_G100150.1</name>
</gene>
<sequence>MRRQPLQDAATNSSLSLSAGCNDSSSTPKNSRFSTMTQPLSLLTGRENTLRSGRSQSSSSSLFAGKSKKSRAKSLLGNVFDSFRRSNSSSDDNNKPSALAAHLSLLDHREQWGAQSESLYKQQIPEHQMLESRDISQTSALTDSETSSPLFEHDITGGDCVGRRVVLSSPSTKEDSLKALATKKKEKQQQHVGATKLQALFRGYRQRYAFRMMLLHRKLEQIEQLKQRQLAKLVHRFKHRKKAEKSMVEFEHCKVNRQLQRFTRIIPWLFRDAQAKLAENVQMISSSRIPGDEHALHVPSLLESHSTLQNIAHMYLETLEDLPGIWEALKAQWMGPKKPRTRRIFGPDGKPKRVDRIKPEQFNTHDEDLPLDTSSPIPMMQRKESLPNIDLFETLRRHADKVEASTAAKDVDNAVEQVNAVLGALCLN</sequence>
<organism evidence="2 3">
    <name type="scientific">Seminavis robusta</name>
    <dbReference type="NCBI Taxonomy" id="568900"/>
    <lineage>
        <taxon>Eukaryota</taxon>
        <taxon>Sar</taxon>
        <taxon>Stramenopiles</taxon>
        <taxon>Ochrophyta</taxon>
        <taxon>Bacillariophyta</taxon>
        <taxon>Bacillariophyceae</taxon>
        <taxon>Bacillariophycidae</taxon>
        <taxon>Naviculales</taxon>
        <taxon>Naviculaceae</taxon>
        <taxon>Seminavis</taxon>
    </lineage>
</organism>
<name>A0A9N8DNZ6_9STRA</name>
<dbReference type="PROSITE" id="PS51257">
    <property type="entry name" value="PROKAR_LIPOPROTEIN"/>
    <property type="match status" value="1"/>
</dbReference>
<reference evidence="2" key="1">
    <citation type="submission" date="2020-06" db="EMBL/GenBank/DDBJ databases">
        <authorList>
            <consortium name="Plant Systems Biology data submission"/>
        </authorList>
    </citation>
    <scope>NUCLEOTIDE SEQUENCE</scope>
    <source>
        <strain evidence="2">D6</strain>
    </source>
</reference>
<dbReference type="Proteomes" id="UP001153069">
    <property type="component" value="Unassembled WGS sequence"/>
</dbReference>
<dbReference type="EMBL" id="CAICTM010000253">
    <property type="protein sequence ID" value="CAB9506107.1"/>
    <property type="molecule type" value="Genomic_DNA"/>
</dbReference>